<organism evidence="1 2">
    <name type="scientific">Bacillus gobiensis</name>
    <dbReference type="NCBI Taxonomy" id="1441095"/>
    <lineage>
        <taxon>Bacteria</taxon>
        <taxon>Bacillati</taxon>
        <taxon>Bacillota</taxon>
        <taxon>Bacilli</taxon>
        <taxon>Bacillales</taxon>
        <taxon>Bacillaceae</taxon>
        <taxon>Bacillus</taxon>
    </lineage>
</organism>
<dbReference type="Proteomes" id="UP000067625">
    <property type="component" value="Chromosome"/>
</dbReference>
<dbReference type="OrthoDB" id="1846249at2"/>
<reference evidence="1 2" key="2">
    <citation type="journal article" date="2016" name="Int. J. Syst. Evol. Microbiol.">
        <title>Bacillus gobiensis sp. nov., isolated from a soil sample.</title>
        <authorList>
            <person name="Liu B."/>
            <person name="Liu G.H."/>
            <person name="Cetin S."/>
            <person name="Schumann P."/>
            <person name="Pan Z.Z."/>
            <person name="Chen Q.Q."/>
        </authorList>
    </citation>
    <scope>NUCLEOTIDE SEQUENCE [LARGE SCALE GENOMIC DNA]</scope>
    <source>
        <strain evidence="1 2">FJAT-4402</strain>
    </source>
</reference>
<protein>
    <recommendedName>
        <fullName evidence="3">DUF5071 domain-containing protein</fullName>
    </recommendedName>
</protein>
<reference evidence="2" key="1">
    <citation type="submission" date="2015-08" db="EMBL/GenBank/DDBJ databases">
        <title>Genome sequencing project for genomic taxonomy and phylogenomics of Bacillus-like bacteria.</title>
        <authorList>
            <person name="Liu B."/>
            <person name="Wang J."/>
            <person name="Zhu Y."/>
            <person name="Liu G."/>
            <person name="Chen Q."/>
            <person name="Chen Z."/>
            <person name="Lan J."/>
            <person name="Che J."/>
            <person name="Ge C."/>
            <person name="Shi H."/>
            <person name="Pan Z."/>
            <person name="Liu X."/>
        </authorList>
    </citation>
    <scope>NUCLEOTIDE SEQUENCE [LARGE SCALE GENOMIC DNA]</scope>
    <source>
        <strain evidence="2">FJAT-4402</strain>
    </source>
</reference>
<evidence type="ECO:0008006" key="3">
    <source>
        <dbReference type="Google" id="ProtNLM"/>
    </source>
</evidence>
<dbReference type="InterPro" id="IPR038692">
    <property type="entry name" value="Cthe_2751_sf"/>
</dbReference>
<accession>A0A0M4FDX5</accession>
<dbReference type="Gene3D" id="1.25.40.750">
    <property type="entry name" value="Domain of unknown function DUF5071"/>
    <property type="match status" value="1"/>
</dbReference>
<dbReference type="EMBL" id="CP012600">
    <property type="protein sequence ID" value="ALC80237.1"/>
    <property type="molecule type" value="Genomic_DNA"/>
</dbReference>
<name>A0A0M4FDX5_9BACI</name>
<dbReference type="PATRIC" id="fig|1441095.3.peg.102"/>
<proteinExistence type="predicted"/>
<keyword evidence="2" id="KW-1185">Reference proteome</keyword>
<sequence>MTDYINLEDEEIIYFVFNLNWSLPKETQKEAISVLSQLPPDKVDMIIPKYGKECWENGVFILNEIGHPRNKKALPKLAQLLQDINWPGALGAIEIFRSIGKQISTPYIEKECEEAIECNDAQWLDHIQMACDSLGITSEDFNNKKLFYQMKELAEE</sequence>
<gene>
    <name evidence="1" type="ORF">AM592_00450</name>
</gene>
<evidence type="ECO:0000313" key="1">
    <source>
        <dbReference type="EMBL" id="ALC80237.1"/>
    </source>
</evidence>
<dbReference type="AlphaFoldDB" id="A0A0M4FDX5"/>
<evidence type="ECO:0000313" key="2">
    <source>
        <dbReference type="Proteomes" id="UP000067625"/>
    </source>
</evidence>
<dbReference type="RefSeq" id="WP_053601959.1">
    <property type="nucleotide sequence ID" value="NZ_CP012600.1"/>
</dbReference>